<protein>
    <submittedName>
        <fullName evidence="1">Uncharacterized protein</fullName>
    </submittedName>
</protein>
<evidence type="ECO:0000313" key="1">
    <source>
        <dbReference type="EMBL" id="KAK9145086.1"/>
    </source>
</evidence>
<dbReference type="AlphaFoldDB" id="A0AAP0K3G0"/>
<accession>A0AAP0K3G0</accession>
<sequence>MDLIHLLPSLQLKEIVNILLKMQQLEWRYLAVSMHQLISSVEVDVKQVIFIVEFGALCWQFSKTPFSVHMSNALPKLWATSLTLFCVSSIDFLCDEACVLVVVVSVAFGDTFVVFELLTIEDILGELLPTSYRYILLPCGTLLLLTCIISLG</sequence>
<reference evidence="1 2" key="1">
    <citation type="submission" date="2024-01" db="EMBL/GenBank/DDBJ databases">
        <title>Genome assemblies of Stephania.</title>
        <authorList>
            <person name="Yang L."/>
        </authorList>
    </citation>
    <scope>NUCLEOTIDE SEQUENCE [LARGE SCALE GENOMIC DNA]</scope>
    <source>
        <strain evidence="1">QJT</strain>
        <tissue evidence="1">Leaf</tissue>
    </source>
</reference>
<evidence type="ECO:0000313" key="2">
    <source>
        <dbReference type="Proteomes" id="UP001417504"/>
    </source>
</evidence>
<gene>
    <name evidence="1" type="ORF">Sjap_004989</name>
</gene>
<comment type="caution">
    <text evidence="1">The sequence shown here is derived from an EMBL/GenBank/DDBJ whole genome shotgun (WGS) entry which is preliminary data.</text>
</comment>
<dbReference type="EMBL" id="JBBNAE010000002">
    <property type="protein sequence ID" value="KAK9145086.1"/>
    <property type="molecule type" value="Genomic_DNA"/>
</dbReference>
<keyword evidence="2" id="KW-1185">Reference proteome</keyword>
<name>A0AAP0K3G0_9MAGN</name>
<proteinExistence type="predicted"/>
<organism evidence="1 2">
    <name type="scientific">Stephania japonica</name>
    <dbReference type="NCBI Taxonomy" id="461633"/>
    <lineage>
        <taxon>Eukaryota</taxon>
        <taxon>Viridiplantae</taxon>
        <taxon>Streptophyta</taxon>
        <taxon>Embryophyta</taxon>
        <taxon>Tracheophyta</taxon>
        <taxon>Spermatophyta</taxon>
        <taxon>Magnoliopsida</taxon>
        <taxon>Ranunculales</taxon>
        <taxon>Menispermaceae</taxon>
        <taxon>Menispermoideae</taxon>
        <taxon>Cissampelideae</taxon>
        <taxon>Stephania</taxon>
    </lineage>
</organism>
<dbReference type="Proteomes" id="UP001417504">
    <property type="component" value="Unassembled WGS sequence"/>
</dbReference>